<keyword evidence="1" id="KW-1185">Reference proteome</keyword>
<evidence type="ECO:0000313" key="1">
    <source>
        <dbReference type="Proteomes" id="UP000887569"/>
    </source>
</evidence>
<dbReference type="AlphaFoldDB" id="A0A915B168"/>
<name>A0A915B168_PARUN</name>
<dbReference type="Proteomes" id="UP000887569">
    <property type="component" value="Unplaced"/>
</dbReference>
<accession>A0A915B168</accession>
<protein>
    <submittedName>
        <fullName evidence="2">Uncharacterized protein</fullName>
    </submittedName>
</protein>
<proteinExistence type="predicted"/>
<evidence type="ECO:0000313" key="2">
    <source>
        <dbReference type="WBParaSite" id="PgR022X_g121_t01"/>
    </source>
</evidence>
<reference evidence="2" key="1">
    <citation type="submission" date="2022-11" db="UniProtKB">
        <authorList>
            <consortium name="WormBaseParasite"/>
        </authorList>
    </citation>
    <scope>IDENTIFICATION</scope>
</reference>
<organism evidence="1 2">
    <name type="scientific">Parascaris univalens</name>
    <name type="common">Nematode worm</name>
    <dbReference type="NCBI Taxonomy" id="6257"/>
    <lineage>
        <taxon>Eukaryota</taxon>
        <taxon>Metazoa</taxon>
        <taxon>Ecdysozoa</taxon>
        <taxon>Nematoda</taxon>
        <taxon>Chromadorea</taxon>
        <taxon>Rhabditida</taxon>
        <taxon>Spirurina</taxon>
        <taxon>Ascaridomorpha</taxon>
        <taxon>Ascaridoidea</taxon>
        <taxon>Ascarididae</taxon>
        <taxon>Parascaris</taxon>
    </lineage>
</organism>
<dbReference type="WBParaSite" id="PgR022X_g121_t01">
    <property type="protein sequence ID" value="PgR022X_g121_t01"/>
    <property type="gene ID" value="PgR022X_g121"/>
</dbReference>
<sequence>MRKSKRNLLTNSTELRLYRRANRITHVELVAVTSCTTPRRQEYRTRRSEFSKHYITVDLFDDSTQRHFND</sequence>